<protein>
    <submittedName>
        <fullName evidence="1">PRO8NT-domain-containing protein</fullName>
    </submittedName>
</protein>
<evidence type="ECO:0000313" key="2">
    <source>
        <dbReference type="Proteomes" id="UP000245626"/>
    </source>
</evidence>
<sequence length="615" mass="71585">MRGPPPGIPQQTSTGEPPMMPQDQLESKAKKWQQTQSRRYGDRRGKSGIVDTGKQEMPPEVLRKIIKDHGDMSNRKYRSDKRVHLGALKYVPHAMMKLLENVPMPWEQVREVPVLYHITGAITFVNEIPRVVEPIYHAQWATMWLAMRREKRDRRHFKRMRFPPFDDEEPTVDYGDNLLDVEPLEAIQLELDEEEDEAIIDWFYDHKPLIDDPNHINGPSYKKWSLDLPKMAALHRLGKTLLSDFTSGDRNYFHLFDKKSFFTAKALNMAIPGGPKFEPLYKDIHDDEDFTEFSDIRKLIIRQQIRTEYKIAFPHLYNSRPRSVHISPYHEPKNVYIRSDEIDQAFYFDPVINPISGRSLASSKAFRAEYEDGQPVLSHEDEVFGIDVEGDDDLADEVAFSMPENVSAFLEEEPLTNDLTADAIALWWASPPYNQRSGKTRRTVDVPLIQSWYLEHCPPGQPVKVRVSYQKLLKSYVHNALHVKKQKPQKQKHLLTQLKQTKFFQSTTIDWLEAGLQVARQSYNMLQLLIHRKGLHYLHLDYNFNLKPVKTLTTKERKKSRFGNAFHLVREIARVTKLVVDSHVQFRLGSIDAFQLADGLHYLLNHVGQLSGIYR</sequence>
<name>A0ACD0NSA1_9BASI</name>
<dbReference type="Proteomes" id="UP000245626">
    <property type="component" value="Unassembled WGS sequence"/>
</dbReference>
<evidence type="ECO:0000313" key="1">
    <source>
        <dbReference type="EMBL" id="PWN48679.1"/>
    </source>
</evidence>
<accession>A0ACD0NSA1</accession>
<keyword evidence="2" id="KW-1185">Reference proteome</keyword>
<proteinExistence type="predicted"/>
<gene>
    <name evidence="1" type="ORF">IE53DRAFT_318934</name>
</gene>
<reference evidence="1 2" key="1">
    <citation type="journal article" date="2018" name="Mol. Biol. Evol.">
        <title>Broad Genomic Sampling Reveals a Smut Pathogenic Ancestry of the Fungal Clade Ustilaginomycotina.</title>
        <authorList>
            <person name="Kijpornyongpan T."/>
            <person name="Mondo S.J."/>
            <person name="Barry K."/>
            <person name="Sandor L."/>
            <person name="Lee J."/>
            <person name="Lipzen A."/>
            <person name="Pangilinan J."/>
            <person name="LaButti K."/>
            <person name="Hainaut M."/>
            <person name="Henrissat B."/>
            <person name="Grigoriev I.V."/>
            <person name="Spatafora J.W."/>
            <person name="Aime M.C."/>
        </authorList>
    </citation>
    <scope>NUCLEOTIDE SEQUENCE [LARGE SCALE GENOMIC DNA]</scope>
    <source>
        <strain evidence="1 2">SA 807</strain>
    </source>
</reference>
<dbReference type="EMBL" id="KZ820159">
    <property type="protein sequence ID" value="PWN48679.1"/>
    <property type="molecule type" value="Genomic_DNA"/>
</dbReference>
<organism evidence="1 2">
    <name type="scientific">Violaceomyces palustris</name>
    <dbReference type="NCBI Taxonomy" id="1673888"/>
    <lineage>
        <taxon>Eukaryota</taxon>
        <taxon>Fungi</taxon>
        <taxon>Dikarya</taxon>
        <taxon>Basidiomycota</taxon>
        <taxon>Ustilaginomycotina</taxon>
        <taxon>Ustilaginomycetes</taxon>
        <taxon>Violaceomycetales</taxon>
        <taxon>Violaceomycetaceae</taxon>
        <taxon>Violaceomyces</taxon>
    </lineage>
</organism>